<dbReference type="CDD" id="cd07185">
    <property type="entry name" value="OmpA_C-like"/>
    <property type="match status" value="1"/>
</dbReference>
<proteinExistence type="predicted"/>
<accession>A0AAE4BTP4</accession>
<gene>
    <name evidence="5" type="ORF">HNQ88_003241</name>
</gene>
<evidence type="ECO:0000256" key="3">
    <source>
        <dbReference type="SAM" id="SignalP"/>
    </source>
</evidence>
<reference evidence="5" key="1">
    <citation type="submission" date="2023-07" db="EMBL/GenBank/DDBJ databases">
        <title>Genomic Encyclopedia of Type Strains, Phase IV (KMG-IV): sequencing the most valuable type-strain genomes for metagenomic binning, comparative biology and taxonomic classification.</title>
        <authorList>
            <person name="Goeker M."/>
        </authorList>
    </citation>
    <scope>NUCLEOTIDE SEQUENCE</scope>
    <source>
        <strain evidence="5">DSM 26174</strain>
    </source>
</reference>
<comment type="caution">
    <text evidence="5">The sequence shown here is derived from an EMBL/GenBank/DDBJ whole genome shotgun (WGS) entry which is preliminary data.</text>
</comment>
<dbReference type="AlphaFoldDB" id="A0AAE4BTP4"/>
<keyword evidence="1" id="KW-0802">TPR repeat</keyword>
<dbReference type="Pfam" id="PF00691">
    <property type="entry name" value="OmpA"/>
    <property type="match status" value="1"/>
</dbReference>
<keyword evidence="3" id="KW-0732">Signal</keyword>
<feature type="signal peptide" evidence="3">
    <location>
        <begin position="1"/>
        <end position="17"/>
    </location>
</feature>
<dbReference type="Proteomes" id="UP001185092">
    <property type="component" value="Unassembled WGS sequence"/>
</dbReference>
<evidence type="ECO:0000313" key="6">
    <source>
        <dbReference type="Proteomes" id="UP001185092"/>
    </source>
</evidence>
<feature type="chain" id="PRO_5042245694" evidence="3">
    <location>
        <begin position="18"/>
        <end position="686"/>
    </location>
</feature>
<evidence type="ECO:0000259" key="4">
    <source>
        <dbReference type="PROSITE" id="PS51123"/>
    </source>
</evidence>
<keyword evidence="2" id="KW-0472">Membrane</keyword>
<sequence length="686" mass="78909">MIKRALGLFFFILACVAANTLYGQTIEKEKTPAEQLIELADEVYRSTKVISQAREMYKQAADLDPENVYANYMTGDLYLQTINKDRAAKYLVRVYELDPDYSFDIAYKIGLAYQYGYQFDLAVKYYKRYLTKLDRNRSYKGLDMVPREEVERRIRECENADEFTQLPKEYNIVNLGSKINSNAHDFAPVINADETMMIFTSRRQEDNTHIDVDEDNFYFEDIFISRKINGEWQYAQNIGNKINTIYHESNLALSPDGKTLFVYSHENRGDIYYSEADENGEWSEPKPLKGKVNSPFSETSVSISPDGETLYFASDRSEGLGGFDIYKATKDSKGNWSKISNLGKQINTPFDEESPFIDYDNKTLYFSSKGRKGMGGYDIFKSVYDEENDSWSEPENMGYPINTPDHDIYFVTTKDNKRAYFASEREGGKGYTDIYMVELEPEKKVLVQKAETNDTIPTLTSVKPELSQPEEIPESSVKLVVNIIHRDEGIPMDTKLTIKNINSNLTRYPKRLGTGKYEFILKPKEDSHYWVTAEKDKYVFISEKLLIYKPRAGEQDELEKTLFLTPIEVGVKRVLRNLYFTPTGDDIVEESYAELNKLEKLLSENPRMKIEIGGYTDNNEGGNESERIKISKKRAQKVVNHLVSLGVPSIKLKSAGYGSKDPIATNDDETEGRELNRRVEFKILEL</sequence>
<feature type="domain" description="OmpA-like" evidence="4">
    <location>
        <begin position="567"/>
        <end position="686"/>
    </location>
</feature>
<dbReference type="InterPro" id="IPR019734">
    <property type="entry name" value="TPR_rpt"/>
</dbReference>
<dbReference type="SUPFAM" id="SSF48452">
    <property type="entry name" value="TPR-like"/>
    <property type="match status" value="1"/>
</dbReference>
<dbReference type="InterPro" id="IPR011659">
    <property type="entry name" value="WD40"/>
</dbReference>
<feature type="repeat" description="TPR" evidence="1">
    <location>
        <begin position="68"/>
        <end position="101"/>
    </location>
</feature>
<dbReference type="Gene3D" id="2.120.10.30">
    <property type="entry name" value="TolB, C-terminal domain"/>
    <property type="match status" value="1"/>
</dbReference>
<name>A0AAE4BTP4_9BACT</name>
<dbReference type="PROSITE" id="PS51257">
    <property type="entry name" value="PROKAR_LIPOPROTEIN"/>
    <property type="match status" value="1"/>
</dbReference>
<dbReference type="PROSITE" id="PS51123">
    <property type="entry name" value="OMPA_2"/>
    <property type="match status" value="1"/>
</dbReference>
<dbReference type="SUPFAM" id="SSF103088">
    <property type="entry name" value="OmpA-like"/>
    <property type="match status" value="1"/>
</dbReference>
<dbReference type="InterPro" id="IPR006665">
    <property type="entry name" value="OmpA-like"/>
</dbReference>
<dbReference type="SUPFAM" id="SSF82171">
    <property type="entry name" value="DPP6 N-terminal domain-like"/>
    <property type="match status" value="1"/>
</dbReference>
<dbReference type="InterPro" id="IPR036737">
    <property type="entry name" value="OmpA-like_sf"/>
</dbReference>
<evidence type="ECO:0000313" key="5">
    <source>
        <dbReference type="EMBL" id="MDR6240175.1"/>
    </source>
</evidence>
<dbReference type="GO" id="GO:0016020">
    <property type="term" value="C:membrane"/>
    <property type="evidence" value="ECO:0007669"/>
    <property type="project" value="UniProtKB-UniRule"/>
</dbReference>
<dbReference type="PROSITE" id="PS50005">
    <property type="entry name" value="TPR"/>
    <property type="match status" value="1"/>
</dbReference>
<dbReference type="PANTHER" id="PTHR30329">
    <property type="entry name" value="STATOR ELEMENT OF FLAGELLAR MOTOR COMPLEX"/>
    <property type="match status" value="1"/>
</dbReference>
<dbReference type="InterPro" id="IPR011042">
    <property type="entry name" value="6-blade_b-propeller_TolB-like"/>
</dbReference>
<dbReference type="PANTHER" id="PTHR30329:SF21">
    <property type="entry name" value="LIPOPROTEIN YIAD-RELATED"/>
    <property type="match status" value="1"/>
</dbReference>
<dbReference type="InterPro" id="IPR011990">
    <property type="entry name" value="TPR-like_helical_dom_sf"/>
</dbReference>
<keyword evidence="6" id="KW-1185">Reference proteome</keyword>
<organism evidence="5 6">
    <name type="scientific">Aureibacter tunicatorum</name>
    <dbReference type="NCBI Taxonomy" id="866807"/>
    <lineage>
        <taxon>Bacteria</taxon>
        <taxon>Pseudomonadati</taxon>
        <taxon>Bacteroidota</taxon>
        <taxon>Cytophagia</taxon>
        <taxon>Cytophagales</taxon>
        <taxon>Persicobacteraceae</taxon>
        <taxon>Aureibacter</taxon>
    </lineage>
</organism>
<dbReference type="InterPro" id="IPR050330">
    <property type="entry name" value="Bact_OuterMem_StrucFunc"/>
</dbReference>
<dbReference type="RefSeq" id="WP_309940049.1">
    <property type="nucleotide sequence ID" value="NZ_AP025305.1"/>
</dbReference>
<dbReference type="Gene3D" id="1.25.40.10">
    <property type="entry name" value="Tetratricopeptide repeat domain"/>
    <property type="match status" value="1"/>
</dbReference>
<dbReference type="Pfam" id="PF07676">
    <property type="entry name" value="PD40"/>
    <property type="match status" value="4"/>
</dbReference>
<protein>
    <submittedName>
        <fullName evidence="5">Outer membrane protein OmpA-like peptidoglycan-associated protein/tetratricopeptide (TPR) repeat protein</fullName>
    </submittedName>
</protein>
<dbReference type="EMBL" id="JAVDQD010000004">
    <property type="protein sequence ID" value="MDR6240175.1"/>
    <property type="molecule type" value="Genomic_DNA"/>
</dbReference>
<evidence type="ECO:0000256" key="2">
    <source>
        <dbReference type="PROSITE-ProRule" id="PRU00473"/>
    </source>
</evidence>
<evidence type="ECO:0000256" key="1">
    <source>
        <dbReference type="PROSITE-ProRule" id="PRU00339"/>
    </source>
</evidence>
<dbReference type="Gene3D" id="3.30.1330.60">
    <property type="entry name" value="OmpA-like domain"/>
    <property type="match status" value="1"/>
</dbReference>